<protein>
    <submittedName>
        <fullName evidence="4">4Fe-4S dicluster domain-containing protein</fullName>
    </submittedName>
    <submittedName>
        <fullName evidence="3">Ferredoxin</fullName>
    </submittedName>
</protein>
<evidence type="ECO:0000313" key="6">
    <source>
        <dbReference type="Proteomes" id="UP000232806"/>
    </source>
</evidence>
<dbReference type="GeneID" id="35123565"/>
<dbReference type="InterPro" id="IPR017896">
    <property type="entry name" value="4Fe4S_Fe-S-bd"/>
</dbReference>
<gene>
    <name evidence="2" type="ORF">BK007_03120</name>
    <name evidence="3" type="ORF">BK009_10390</name>
    <name evidence="4" type="ORF">HG719_04990</name>
</gene>
<sequence length="62" mass="6597">MPKIEIDHTKCDGKECAECVDSCPMSIFKLENDGIAVGSGAECTLCELCQDLCPSSAINISE</sequence>
<keyword evidence="5" id="KW-1185">Reference proteome</keyword>
<evidence type="ECO:0000259" key="1">
    <source>
        <dbReference type="PROSITE" id="PS51379"/>
    </source>
</evidence>
<dbReference type="Proteomes" id="UP000232631">
    <property type="component" value="Chromosome"/>
</dbReference>
<dbReference type="OrthoDB" id="5583at2157"/>
<feature type="domain" description="4Fe-4S ferredoxin-type" evidence="1">
    <location>
        <begin position="34"/>
        <end position="62"/>
    </location>
</feature>
<dbReference type="EMBL" id="CP017766">
    <property type="protein sequence ID" value="AUB55101.1"/>
    <property type="molecule type" value="Genomic_DNA"/>
</dbReference>
<reference evidence="4 7" key="2">
    <citation type="submission" date="2020-04" db="EMBL/GenBank/DDBJ databases">
        <title>Draft genome of Methanobacterium subterraneum isolated from animal feces.</title>
        <authorList>
            <person name="Ouboter H.T."/>
            <person name="Berger S."/>
            <person name="Gungor E."/>
            <person name="Jetten M.S.M."/>
            <person name="Welte C.U."/>
        </authorList>
    </citation>
    <scope>NUCLEOTIDE SEQUENCE [LARGE SCALE GENOMIC DNA]</scope>
    <source>
        <strain evidence="4">HO_2020</strain>
    </source>
</reference>
<accession>A0A2H4VAI2</accession>
<dbReference type="GO" id="GO:0016491">
    <property type="term" value="F:oxidoreductase activity"/>
    <property type="evidence" value="ECO:0007669"/>
    <property type="project" value="UniProtKB-ARBA"/>
</dbReference>
<evidence type="ECO:0000313" key="2">
    <source>
        <dbReference type="EMBL" id="AUB55101.1"/>
    </source>
</evidence>
<dbReference type="EMBL" id="CP017768">
    <property type="protein sequence ID" value="AUB61049.1"/>
    <property type="molecule type" value="Genomic_DNA"/>
</dbReference>
<feature type="domain" description="4Fe-4S ferredoxin-type" evidence="1">
    <location>
        <begin position="2"/>
        <end position="33"/>
    </location>
</feature>
<organism evidence="3 5">
    <name type="scientific">Methanobacterium subterraneum</name>
    <dbReference type="NCBI Taxonomy" id="59277"/>
    <lineage>
        <taxon>Archaea</taxon>
        <taxon>Methanobacteriati</taxon>
        <taxon>Methanobacteriota</taxon>
        <taxon>Methanomada group</taxon>
        <taxon>Methanobacteria</taxon>
        <taxon>Methanobacteriales</taxon>
        <taxon>Methanobacteriaceae</taxon>
        <taxon>Methanobacterium</taxon>
    </lineage>
</organism>
<evidence type="ECO:0000313" key="5">
    <source>
        <dbReference type="Proteomes" id="UP000232631"/>
    </source>
</evidence>
<evidence type="ECO:0000313" key="4">
    <source>
        <dbReference type="EMBL" id="NMO09194.1"/>
    </source>
</evidence>
<dbReference type="SUPFAM" id="SSF54862">
    <property type="entry name" value="4Fe-4S ferredoxins"/>
    <property type="match status" value="1"/>
</dbReference>
<dbReference type="PROSITE" id="PS51379">
    <property type="entry name" value="4FE4S_FER_2"/>
    <property type="match status" value="2"/>
</dbReference>
<dbReference type="InterPro" id="IPR017900">
    <property type="entry name" value="4Fe4S_Fe_S_CS"/>
</dbReference>
<dbReference type="PROSITE" id="PS00198">
    <property type="entry name" value="4FE4S_FER_1"/>
    <property type="match status" value="1"/>
</dbReference>
<dbReference type="RefSeq" id="WP_100905079.1">
    <property type="nucleotide sequence ID" value="NZ_CP017766.1"/>
</dbReference>
<dbReference type="Gene3D" id="3.30.70.20">
    <property type="match status" value="1"/>
</dbReference>
<dbReference type="Pfam" id="PF13187">
    <property type="entry name" value="Fer4_9"/>
    <property type="match status" value="1"/>
</dbReference>
<name>A0A2H4VSG9_9EURY</name>
<proteinExistence type="predicted"/>
<dbReference type="AlphaFoldDB" id="A0A2H4VSG9"/>
<accession>A0A2H4VSG9</accession>
<dbReference type="EMBL" id="JABBYL010000017">
    <property type="protein sequence ID" value="NMO09194.1"/>
    <property type="molecule type" value="Genomic_DNA"/>
</dbReference>
<dbReference type="Proteomes" id="UP000591058">
    <property type="component" value="Unassembled WGS sequence"/>
</dbReference>
<dbReference type="Proteomes" id="UP000232806">
    <property type="component" value="Chromosome"/>
</dbReference>
<evidence type="ECO:0000313" key="7">
    <source>
        <dbReference type="Proteomes" id="UP000591058"/>
    </source>
</evidence>
<dbReference type="KEGG" id="msub:BK009_10390"/>
<reference evidence="5 6" key="1">
    <citation type="submission" date="2016-10" db="EMBL/GenBank/DDBJ databases">
        <title>Comparative genomics between deep and shallow subseafloor isolates.</title>
        <authorList>
            <person name="Ishii S."/>
            <person name="Miller J.R."/>
            <person name="Sutton G."/>
            <person name="Suzuki S."/>
            <person name="Methe B."/>
            <person name="Inagaki F."/>
            <person name="Imachi H."/>
        </authorList>
    </citation>
    <scope>NUCLEOTIDE SEQUENCE [LARGE SCALE GENOMIC DNA]</scope>
    <source>
        <strain evidence="3 5">A8p</strain>
        <strain evidence="2 6">MO-MB1</strain>
    </source>
</reference>
<evidence type="ECO:0000313" key="3">
    <source>
        <dbReference type="EMBL" id="AUB61049.1"/>
    </source>
</evidence>